<keyword evidence="3 6" id="KW-0442">Lipid degradation</keyword>
<dbReference type="Gene3D" id="3.20.20.190">
    <property type="entry name" value="Phosphatidylinositol (PI) phosphodiesterase"/>
    <property type="match status" value="1"/>
</dbReference>
<keyword evidence="5" id="KW-0807">Transducer</keyword>
<feature type="domain" description="C2" evidence="8">
    <location>
        <begin position="523"/>
        <end position="672"/>
    </location>
</feature>
<dbReference type="GO" id="GO:0048015">
    <property type="term" value="P:phosphatidylinositol-mediated signaling"/>
    <property type="evidence" value="ECO:0007669"/>
    <property type="project" value="TreeGrafter"/>
</dbReference>
<evidence type="ECO:0000313" key="10">
    <source>
        <dbReference type="EMBL" id="KZV92209.1"/>
    </source>
</evidence>
<feature type="domain" description="PI-PLC Y-box" evidence="9">
    <location>
        <begin position="408"/>
        <end position="523"/>
    </location>
</feature>
<gene>
    <name evidence="10" type="ORF">EXIGLDRAFT_769188</name>
</gene>
<feature type="region of interest" description="Disordered" evidence="7">
    <location>
        <begin position="307"/>
        <end position="398"/>
    </location>
</feature>
<evidence type="ECO:0000256" key="4">
    <source>
        <dbReference type="ARBA" id="ARBA00023098"/>
    </source>
</evidence>
<comment type="catalytic activity">
    <reaction evidence="6">
        <text>a 1,2-diacyl-sn-glycero-3-phospho-(1D-myo-inositol-4,5-bisphosphate) + H2O = 1D-myo-inositol 1,4,5-trisphosphate + a 1,2-diacyl-sn-glycerol + H(+)</text>
        <dbReference type="Rhea" id="RHEA:33179"/>
        <dbReference type="ChEBI" id="CHEBI:15377"/>
        <dbReference type="ChEBI" id="CHEBI:15378"/>
        <dbReference type="ChEBI" id="CHEBI:17815"/>
        <dbReference type="ChEBI" id="CHEBI:58456"/>
        <dbReference type="ChEBI" id="CHEBI:203600"/>
        <dbReference type="EC" id="3.1.4.11"/>
    </reaction>
</comment>
<dbReference type="GO" id="GO:0004435">
    <property type="term" value="F:phosphatidylinositol-4,5-bisphosphate phospholipase C activity"/>
    <property type="evidence" value="ECO:0007669"/>
    <property type="project" value="UniProtKB-EC"/>
</dbReference>
<organism evidence="10 11">
    <name type="scientific">Exidia glandulosa HHB12029</name>
    <dbReference type="NCBI Taxonomy" id="1314781"/>
    <lineage>
        <taxon>Eukaryota</taxon>
        <taxon>Fungi</taxon>
        <taxon>Dikarya</taxon>
        <taxon>Basidiomycota</taxon>
        <taxon>Agaricomycotina</taxon>
        <taxon>Agaricomycetes</taxon>
        <taxon>Auriculariales</taxon>
        <taxon>Exidiaceae</taxon>
        <taxon>Exidia</taxon>
    </lineage>
</organism>
<feature type="compositionally biased region" description="Low complexity" evidence="7">
    <location>
        <begin position="318"/>
        <end position="335"/>
    </location>
</feature>
<dbReference type="InterPro" id="IPR017946">
    <property type="entry name" value="PLC-like_Pdiesterase_TIM-brl"/>
</dbReference>
<dbReference type="SUPFAM" id="SSF51695">
    <property type="entry name" value="PLC-like phosphodiesterases"/>
    <property type="match status" value="1"/>
</dbReference>
<dbReference type="Gene3D" id="2.60.40.150">
    <property type="entry name" value="C2 domain"/>
    <property type="match status" value="1"/>
</dbReference>
<reference evidence="10 11" key="1">
    <citation type="journal article" date="2016" name="Mol. Biol. Evol.">
        <title>Comparative Genomics of Early-Diverging Mushroom-Forming Fungi Provides Insights into the Origins of Lignocellulose Decay Capabilities.</title>
        <authorList>
            <person name="Nagy L.G."/>
            <person name="Riley R."/>
            <person name="Tritt A."/>
            <person name="Adam C."/>
            <person name="Daum C."/>
            <person name="Floudas D."/>
            <person name="Sun H."/>
            <person name="Yadav J.S."/>
            <person name="Pangilinan J."/>
            <person name="Larsson K.H."/>
            <person name="Matsuura K."/>
            <person name="Barry K."/>
            <person name="Labutti K."/>
            <person name="Kuo R."/>
            <person name="Ohm R.A."/>
            <person name="Bhattacharya S.S."/>
            <person name="Shirouzu T."/>
            <person name="Yoshinaga Y."/>
            <person name="Martin F.M."/>
            <person name="Grigoriev I.V."/>
            <person name="Hibbett D.S."/>
        </authorList>
    </citation>
    <scope>NUCLEOTIDE SEQUENCE [LARGE SCALE GENOMIC DNA]</scope>
    <source>
        <strain evidence="10 11">HHB12029</strain>
    </source>
</reference>
<protein>
    <recommendedName>
        <fullName evidence="1 6">Phosphoinositide phospholipase C</fullName>
        <ecNumber evidence="1 6">3.1.4.11</ecNumber>
    </recommendedName>
</protein>
<dbReference type="SMART" id="SM00148">
    <property type="entry name" value="PLCXc"/>
    <property type="match status" value="1"/>
</dbReference>
<dbReference type="OrthoDB" id="269822at2759"/>
<dbReference type="STRING" id="1314781.A0A166AII5"/>
<dbReference type="PANTHER" id="PTHR10336">
    <property type="entry name" value="PHOSPHOINOSITIDE-SPECIFIC PHOSPHOLIPASE C FAMILY PROTEIN"/>
    <property type="match status" value="1"/>
</dbReference>
<evidence type="ECO:0000259" key="9">
    <source>
        <dbReference type="PROSITE" id="PS50008"/>
    </source>
</evidence>
<evidence type="ECO:0000256" key="7">
    <source>
        <dbReference type="SAM" id="MobiDB-lite"/>
    </source>
</evidence>
<evidence type="ECO:0000256" key="5">
    <source>
        <dbReference type="ARBA" id="ARBA00023224"/>
    </source>
</evidence>
<dbReference type="Pfam" id="PF00388">
    <property type="entry name" value="PI-PLC-X"/>
    <property type="match status" value="1"/>
</dbReference>
<dbReference type="InterPro" id="IPR035892">
    <property type="entry name" value="C2_domain_sf"/>
</dbReference>
<dbReference type="AlphaFoldDB" id="A0A166AII5"/>
<dbReference type="InterPro" id="IPR000909">
    <property type="entry name" value="PLipase_C_PInositol-sp_X_dom"/>
</dbReference>
<dbReference type="CDD" id="cd08598">
    <property type="entry name" value="PI-PLC1c_yeast"/>
    <property type="match status" value="1"/>
</dbReference>
<accession>A0A166AII5</accession>
<feature type="non-terminal residue" evidence="10">
    <location>
        <position position="1"/>
    </location>
</feature>
<dbReference type="PROSITE" id="PS50008">
    <property type="entry name" value="PIPLC_Y_DOMAIN"/>
    <property type="match status" value="1"/>
</dbReference>
<dbReference type="Proteomes" id="UP000077266">
    <property type="component" value="Unassembled WGS sequence"/>
</dbReference>
<dbReference type="InterPro" id="IPR011992">
    <property type="entry name" value="EF-hand-dom_pair"/>
</dbReference>
<dbReference type="SUPFAM" id="SSF47473">
    <property type="entry name" value="EF-hand"/>
    <property type="match status" value="1"/>
</dbReference>
<name>A0A166AII5_EXIGL</name>
<keyword evidence="4 6" id="KW-0443">Lipid metabolism</keyword>
<dbReference type="PANTHER" id="PTHR10336:SF36">
    <property type="entry name" value="1-PHOSPHATIDYLINOSITOL 4,5-BISPHOSPHATE PHOSPHODIESTERASE BETA-4"/>
    <property type="match status" value="1"/>
</dbReference>
<evidence type="ECO:0000259" key="8">
    <source>
        <dbReference type="PROSITE" id="PS50004"/>
    </source>
</evidence>
<dbReference type="GO" id="GO:0016042">
    <property type="term" value="P:lipid catabolic process"/>
    <property type="evidence" value="ECO:0007669"/>
    <property type="project" value="UniProtKB-KW"/>
</dbReference>
<dbReference type="FunCoup" id="A0A166AII5">
    <property type="interactions" value="146"/>
</dbReference>
<dbReference type="GO" id="GO:0051209">
    <property type="term" value="P:release of sequestered calcium ion into cytosol"/>
    <property type="evidence" value="ECO:0007669"/>
    <property type="project" value="TreeGrafter"/>
</dbReference>
<evidence type="ECO:0000256" key="2">
    <source>
        <dbReference type="ARBA" id="ARBA00022801"/>
    </source>
</evidence>
<dbReference type="SMART" id="SM00239">
    <property type="entry name" value="C2"/>
    <property type="match status" value="1"/>
</dbReference>
<dbReference type="Gene3D" id="1.10.238.10">
    <property type="entry name" value="EF-hand"/>
    <property type="match status" value="1"/>
</dbReference>
<dbReference type="Pfam" id="PF00387">
    <property type="entry name" value="PI-PLC-Y"/>
    <property type="match status" value="1"/>
</dbReference>
<dbReference type="PROSITE" id="PS50004">
    <property type="entry name" value="C2"/>
    <property type="match status" value="1"/>
</dbReference>
<dbReference type="InParanoid" id="A0A166AII5"/>
<dbReference type="EC" id="3.1.4.11" evidence="1 6"/>
<evidence type="ECO:0000256" key="1">
    <source>
        <dbReference type="ARBA" id="ARBA00012368"/>
    </source>
</evidence>
<proteinExistence type="predicted"/>
<evidence type="ECO:0000313" key="11">
    <source>
        <dbReference type="Proteomes" id="UP000077266"/>
    </source>
</evidence>
<dbReference type="Pfam" id="PF00168">
    <property type="entry name" value="C2"/>
    <property type="match status" value="1"/>
</dbReference>
<keyword evidence="2 6" id="KW-0378">Hydrolase</keyword>
<dbReference type="InterPro" id="IPR001192">
    <property type="entry name" value="PI-PLC_fam"/>
</dbReference>
<sequence length="692" mass="77757">DADTQNRGYLDFADFQRFVKLLKRRPEIERLFMKVSNEDEKFDFPDFEKFMRDYQKSDLSTHELERIFKKFADTTADGEVAVSPPQSPKPPTLALTAAVQPLSVQGAHAPPSEQPQPTKEHTLWSVGAFNSFLLAGENAAFADQHGKVWQDMTKPISEYYIASSHNTYLVGNQLVGESTFEGYIRALLCGCRSVELDIYDGETEPVVYHGRTFTGRVAVREVCQAIAKYAFVVSPYPIIISAEVHCSLAQQDMLAQILRDVFGAALVTERIDGYSHGLDANDNPIEVLPSPEQLKHRVMLKTKNLFIAPPPKEEGETQSETSASSTSEVTSASDSEPIKELKSFGETAARRLGLRRDKSKKSNSEDAQVQIHSPGAPPPHLQHASTMPLPLVSPPTPSPEAVKMSARLAELLVYTVGVKCRGINKKEKYATEHVFSLSERTANKYLKQGILDLVKHNRTHVVRIYPAGTRMNSSNYEPHRFWAAGAQLVALNWQTFDLGYKINHAMFQRNGRSGFVMKPLALRSEDKTLLLRRSNHILEITVISAQQLPRPKDSTGREVVDKQIVDPFVEVSVHVPDWTHSPFDESAANKEREKDRDVARVRRTNVVRNNGFNPVWEEKLSIPYDVVGDMRDLVFVRFEVRDETGSESRPLAGYCVSLGSLQMGYRHLPLHDGQLSQYLFSTLFVHIAVRDV</sequence>
<keyword evidence="11" id="KW-1185">Reference proteome</keyword>
<evidence type="ECO:0000256" key="3">
    <source>
        <dbReference type="ARBA" id="ARBA00022963"/>
    </source>
</evidence>
<dbReference type="InterPro" id="IPR000008">
    <property type="entry name" value="C2_dom"/>
</dbReference>
<feature type="compositionally biased region" description="Basic and acidic residues" evidence="7">
    <location>
        <begin position="354"/>
        <end position="364"/>
    </location>
</feature>
<dbReference type="PROSITE" id="PS50007">
    <property type="entry name" value="PIPLC_X_DOMAIN"/>
    <property type="match status" value="1"/>
</dbReference>
<dbReference type="CDD" id="cd00275">
    <property type="entry name" value="C2_PLC_like"/>
    <property type="match status" value="1"/>
</dbReference>
<dbReference type="PRINTS" id="PR00390">
    <property type="entry name" value="PHPHLIPASEC"/>
</dbReference>
<dbReference type="InterPro" id="IPR001711">
    <property type="entry name" value="PLipase_C_Pinositol-sp_Y"/>
</dbReference>
<evidence type="ECO:0000256" key="6">
    <source>
        <dbReference type="RuleBase" id="RU361133"/>
    </source>
</evidence>
<dbReference type="EMBL" id="KV426012">
    <property type="protein sequence ID" value="KZV92209.1"/>
    <property type="molecule type" value="Genomic_DNA"/>
</dbReference>
<dbReference type="SMART" id="SM00149">
    <property type="entry name" value="PLCYc"/>
    <property type="match status" value="1"/>
</dbReference>
<dbReference type="SUPFAM" id="SSF49562">
    <property type="entry name" value="C2 domain (Calcium/lipid-binding domain, CaLB)"/>
    <property type="match status" value="1"/>
</dbReference>